<evidence type="ECO:0000256" key="1">
    <source>
        <dbReference type="ARBA" id="ARBA00004141"/>
    </source>
</evidence>
<evidence type="ECO:0000313" key="8">
    <source>
        <dbReference type="EMBL" id="EGD84366.2"/>
    </source>
</evidence>
<dbReference type="PANTHER" id="PTHR33048">
    <property type="entry name" value="PTH11-LIKE INTEGRAL MEMBRANE PROTEIN (AFU_ORTHOLOGUE AFUA_5G11245)"/>
    <property type="match status" value="1"/>
</dbReference>
<keyword evidence="9" id="KW-1185">Reference proteome</keyword>
<feature type="transmembrane region" description="Helical" evidence="6">
    <location>
        <begin position="46"/>
        <end position="65"/>
    </location>
</feature>
<dbReference type="STRING" id="559305.F2SCJ3"/>
<dbReference type="InterPro" id="IPR052337">
    <property type="entry name" value="SAT4-like"/>
</dbReference>
<comment type="similarity">
    <text evidence="5">Belongs to the SAT4 family.</text>
</comment>
<dbReference type="GeneID" id="10374288"/>
<evidence type="ECO:0000256" key="5">
    <source>
        <dbReference type="ARBA" id="ARBA00038359"/>
    </source>
</evidence>
<feature type="domain" description="Rhodopsin" evidence="7">
    <location>
        <begin position="4"/>
        <end position="70"/>
    </location>
</feature>
<evidence type="ECO:0000256" key="3">
    <source>
        <dbReference type="ARBA" id="ARBA00022989"/>
    </source>
</evidence>
<evidence type="ECO:0000256" key="2">
    <source>
        <dbReference type="ARBA" id="ARBA00022692"/>
    </source>
</evidence>
<gene>
    <name evidence="8" type="ORF">TERG_00646</name>
</gene>
<dbReference type="GO" id="GO:0016020">
    <property type="term" value="C:membrane"/>
    <property type="evidence" value="ECO:0007669"/>
    <property type="project" value="UniProtKB-SubCell"/>
</dbReference>
<comment type="subcellular location">
    <subcellularLocation>
        <location evidence="1">Membrane</location>
        <topology evidence="1">Multi-pass membrane protein</topology>
    </subcellularLocation>
</comment>
<dbReference type="VEuPathDB" id="FungiDB:TERG_00646"/>
<dbReference type="OrthoDB" id="4167798at2759"/>
<dbReference type="eggNOG" id="ENOG502SHS7">
    <property type="taxonomic scope" value="Eukaryota"/>
</dbReference>
<dbReference type="AlphaFoldDB" id="F2SCJ3"/>
<evidence type="ECO:0000256" key="4">
    <source>
        <dbReference type="ARBA" id="ARBA00023136"/>
    </source>
</evidence>
<keyword evidence="4 6" id="KW-0472">Membrane</keyword>
<dbReference type="Pfam" id="PF20684">
    <property type="entry name" value="Fung_rhodopsin"/>
    <property type="match status" value="1"/>
</dbReference>
<dbReference type="EMBL" id="GG700648">
    <property type="protein sequence ID" value="EGD84366.2"/>
    <property type="molecule type" value="Genomic_DNA"/>
</dbReference>
<dbReference type="Proteomes" id="UP000008864">
    <property type="component" value="Unassembled WGS sequence"/>
</dbReference>
<sequence>MEIKKVSLSLLMGLGIIAMIASITKTIQLQAITAKADITYAMAHLATWWTLEAYLVIIATSIPTLRPIMSTNRGKEINRTRGRISVTAIRLAMFIASSSKEVMIQNF</sequence>
<organism evidence="8 9">
    <name type="scientific">Trichophyton rubrum (strain ATCC MYA-4607 / CBS 118892)</name>
    <name type="common">Athlete's foot fungus</name>
    <dbReference type="NCBI Taxonomy" id="559305"/>
    <lineage>
        <taxon>Eukaryota</taxon>
        <taxon>Fungi</taxon>
        <taxon>Dikarya</taxon>
        <taxon>Ascomycota</taxon>
        <taxon>Pezizomycotina</taxon>
        <taxon>Eurotiomycetes</taxon>
        <taxon>Eurotiomycetidae</taxon>
        <taxon>Onygenales</taxon>
        <taxon>Arthrodermataceae</taxon>
        <taxon>Trichophyton</taxon>
    </lineage>
</organism>
<name>F2SCJ3_TRIRC</name>
<accession>F2SCJ3</accession>
<keyword evidence="3 6" id="KW-1133">Transmembrane helix</keyword>
<protein>
    <recommendedName>
        <fullName evidence="7">Rhodopsin domain-containing protein</fullName>
    </recommendedName>
</protein>
<keyword evidence="2 6" id="KW-0812">Transmembrane</keyword>
<reference evidence="9" key="1">
    <citation type="journal article" date="2012" name="MBio">
        <title>Comparative genome analysis of Trichophyton rubrum and related dermatophytes reveals candidate genes involved in infection.</title>
        <authorList>
            <person name="Martinez D.A."/>
            <person name="Oliver B.G."/>
            <person name="Graeser Y."/>
            <person name="Goldberg J.M."/>
            <person name="Li W."/>
            <person name="Martinez-Rossi N.M."/>
            <person name="Monod M."/>
            <person name="Shelest E."/>
            <person name="Barton R.C."/>
            <person name="Birch E."/>
            <person name="Brakhage A.A."/>
            <person name="Chen Z."/>
            <person name="Gurr S.J."/>
            <person name="Heiman D."/>
            <person name="Heitman J."/>
            <person name="Kosti I."/>
            <person name="Rossi A."/>
            <person name="Saif S."/>
            <person name="Samalova M."/>
            <person name="Saunders C.W."/>
            <person name="Shea T."/>
            <person name="Summerbell R.C."/>
            <person name="Xu J."/>
            <person name="Young S."/>
            <person name="Zeng Q."/>
            <person name="Birren B.W."/>
            <person name="Cuomo C.A."/>
            <person name="White T.C."/>
        </authorList>
    </citation>
    <scope>NUCLEOTIDE SEQUENCE [LARGE SCALE GENOMIC DNA]</scope>
    <source>
        <strain evidence="9">ATCC MYA-4607 / CBS 118892</strain>
    </source>
</reference>
<evidence type="ECO:0000256" key="6">
    <source>
        <dbReference type="SAM" id="Phobius"/>
    </source>
</evidence>
<dbReference type="InterPro" id="IPR049326">
    <property type="entry name" value="Rhodopsin_dom_fungi"/>
</dbReference>
<evidence type="ECO:0000313" key="9">
    <source>
        <dbReference type="Proteomes" id="UP000008864"/>
    </source>
</evidence>
<dbReference type="PANTHER" id="PTHR33048:SF146">
    <property type="entry name" value="INTEGRAL MEMBRANE PROTEIN"/>
    <property type="match status" value="1"/>
</dbReference>
<evidence type="ECO:0000259" key="7">
    <source>
        <dbReference type="Pfam" id="PF20684"/>
    </source>
</evidence>
<dbReference type="HOGENOM" id="CLU_2211834_0_0_1"/>
<dbReference type="InParanoid" id="F2SCJ3"/>
<dbReference type="RefSeq" id="XP_047603588.1">
    <property type="nucleotide sequence ID" value="XM_047747626.1"/>
</dbReference>
<proteinExistence type="inferred from homology"/>